<dbReference type="AlphaFoldDB" id="A0A0D9XZS4"/>
<evidence type="ECO:0000313" key="2">
    <source>
        <dbReference type="EnsemblPlants" id="LPERR12G11350.1"/>
    </source>
</evidence>
<evidence type="ECO:0000256" key="1">
    <source>
        <dbReference type="SAM" id="MobiDB-lite"/>
    </source>
</evidence>
<evidence type="ECO:0000313" key="3">
    <source>
        <dbReference type="Proteomes" id="UP000032180"/>
    </source>
</evidence>
<feature type="region of interest" description="Disordered" evidence="1">
    <location>
        <begin position="76"/>
        <end position="99"/>
    </location>
</feature>
<dbReference type="STRING" id="77586.A0A0D9XZS4"/>
<dbReference type="Gramene" id="LPERR12G11350.1">
    <property type="protein sequence ID" value="LPERR12G11350.1"/>
    <property type="gene ID" value="LPERR12G11350"/>
</dbReference>
<reference evidence="3" key="2">
    <citation type="submission" date="2013-12" db="EMBL/GenBank/DDBJ databases">
        <authorList>
            <person name="Yu Y."/>
            <person name="Lee S."/>
            <person name="de Baynast K."/>
            <person name="Wissotski M."/>
            <person name="Liu L."/>
            <person name="Talag J."/>
            <person name="Goicoechea J."/>
            <person name="Angelova A."/>
            <person name="Jetty R."/>
            <person name="Kudrna D."/>
            <person name="Golser W."/>
            <person name="Rivera L."/>
            <person name="Zhang J."/>
            <person name="Wing R."/>
        </authorList>
    </citation>
    <scope>NUCLEOTIDE SEQUENCE</scope>
</reference>
<feature type="region of interest" description="Disordered" evidence="1">
    <location>
        <begin position="1"/>
        <end position="27"/>
    </location>
</feature>
<organism evidence="2 3">
    <name type="scientific">Leersia perrieri</name>
    <dbReference type="NCBI Taxonomy" id="77586"/>
    <lineage>
        <taxon>Eukaryota</taxon>
        <taxon>Viridiplantae</taxon>
        <taxon>Streptophyta</taxon>
        <taxon>Embryophyta</taxon>
        <taxon>Tracheophyta</taxon>
        <taxon>Spermatophyta</taxon>
        <taxon>Magnoliopsida</taxon>
        <taxon>Liliopsida</taxon>
        <taxon>Poales</taxon>
        <taxon>Poaceae</taxon>
        <taxon>BOP clade</taxon>
        <taxon>Oryzoideae</taxon>
        <taxon>Oryzeae</taxon>
        <taxon>Oryzinae</taxon>
        <taxon>Leersia</taxon>
    </lineage>
</organism>
<dbReference type="Proteomes" id="UP000032180">
    <property type="component" value="Chromosome 12"/>
</dbReference>
<dbReference type="EnsemblPlants" id="LPERR12G11350.1">
    <property type="protein sequence ID" value="LPERR12G11350.1"/>
    <property type="gene ID" value="LPERR12G11350"/>
</dbReference>
<reference evidence="2" key="3">
    <citation type="submission" date="2015-04" db="UniProtKB">
        <authorList>
            <consortium name="EnsemblPlants"/>
        </authorList>
    </citation>
    <scope>IDENTIFICATION</scope>
</reference>
<sequence length="176" mass="19448">MASQSNLPRSSKFTNSPHEQVSTLPMEPAAFAATSVLQYSGASFSDNLEEESEMENVGPNKARGIKVKEKAICGSRRPIGGFEQATQRNKKKRSDSNTVQAEAVKQSQPYTMMQGHPEIPINYNYMHMPGNYHVEGASLLQSSGYFTTSEQGQGMQNGEATQTFDTYPYTMFGHFS</sequence>
<protein>
    <submittedName>
        <fullName evidence="2">Uncharacterized protein</fullName>
    </submittedName>
</protein>
<name>A0A0D9XZS4_9ORYZ</name>
<keyword evidence="3" id="KW-1185">Reference proteome</keyword>
<accession>A0A0D9XZS4</accession>
<dbReference type="HOGENOM" id="CLU_1449845_0_0_1"/>
<feature type="compositionally biased region" description="Polar residues" evidence="1">
    <location>
        <begin position="1"/>
        <end position="23"/>
    </location>
</feature>
<proteinExistence type="predicted"/>
<reference evidence="2 3" key="1">
    <citation type="submission" date="2012-08" db="EMBL/GenBank/DDBJ databases">
        <title>Oryza genome evolution.</title>
        <authorList>
            <person name="Wing R.A."/>
        </authorList>
    </citation>
    <scope>NUCLEOTIDE SEQUENCE</scope>
</reference>